<protein>
    <submittedName>
        <fullName evidence="3">Twitching motility protein</fullName>
    </submittedName>
</protein>
<sequence length="352" mass="39999">MLLELLDYIAENKCSDLHLKVGSRPIQRKNTVLSYFGRMEPVTKEEMDGIVNDIFTEYAWKNFEKNMNFDMSYEIPGKARFRINISKDKNSYTLAARYIPKEIPSMKELGLPEKLKDITAMSDGLILITGATGNGKSTTVASMLNYLNQRLNRRIYTLEDPIEYEFEDECSIITQRELGRDMVSFDLALKYVLRQDPDIIFVGEMRDKETVKAAIRAAETGHLVIATLHTRDAIQTIDRIVDIFPGEQQSQVKSQLSKLLQMIVSQQLLINRKGGMILACEVLINTPAIGNLIREGKGHQVYSMLETGGEYGMMTFENALDGLARDGYIDKGDKEKNVASRAIYKDKEKERV</sequence>
<dbReference type="GO" id="GO:0016887">
    <property type="term" value="F:ATP hydrolysis activity"/>
    <property type="evidence" value="ECO:0007669"/>
    <property type="project" value="InterPro"/>
</dbReference>
<dbReference type="Proteomes" id="UP000006875">
    <property type="component" value="Chromosome"/>
</dbReference>
<dbReference type="Gene3D" id="3.30.450.90">
    <property type="match status" value="1"/>
</dbReference>
<dbReference type="SUPFAM" id="SSF52540">
    <property type="entry name" value="P-loop containing nucleoside triphosphate hydrolases"/>
    <property type="match status" value="1"/>
</dbReference>
<name>E3H9S8_ILYPC</name>
<dbReference type="NCBIfam" id="TIGR01420">
    <property type="entry name" value="pilT_fam"/>
    <property type="match status" value="1"/>
</dbReference>
<evidence type="ECO:0000313" key="3">
    <source>
        <dbReference type="EMBL" id="ADO83607.1"/>
    </source>
</evidence>
<gene>
    <name evidence="3" type="ordered locus">Ilyop_1836</name>
</gene>
<dbReference type="OrthoDB" id="9808272at2"/>
<dbReference type="InterPro" id="IPR050921">
    <property type="entry name" value="T4SS_GSP_E_ATPase"/>
</dbReference>
<feature type="domain" description="Bacterial type II secretion system protein E" evidence="2">
    <location>
        <begin position="113"/>
        <end position="269"/>
    </location>
</feature>
<accession>E3H9S8</accession>
<dbReference type="PANTHER" id="PTHR30486">
    <property type="entry name" value="TWITCHING MOTILITY PROTEIN PILT"/>
    <property type="match status" value="1"/>
</dbReference>
<dbReference type="CDD" id="cd01131">
    <property type="entry name" value="PilT"/>
    <property type="match status" value="1"/>
</dbReference>
<proteinExistence type="inferred from homology"/>
<dbReference type="STRING" id="572544.Ilyop_1836"/>
<dbReference type="KEGG" id="ipo:Ilyop_1836"/>
<dbReference type="Pfam" id="PF00437">
    <property type="entry name" value="T2SSE"/>
    <property type="match status" value="1"/>
</dbReference>
<evidence type="ECO:0000259" key="2">
    <source>
        <dbReference type="Pfam" id="PF00437"/>
    </source>
</evidence>
<evidence type="ECO:0000313" key="4">
    <source>
        <dbReference type="Proteomes" id="UP000006875"/>
    </source>
</evidence>
<dbReference type="RefSeq" id="WP_013388269.1">
    <property type="nucleotide sequence ID" value="NC_014632.1"/>
</dbReference>
<comment type="similarity">
    <text evidence="1">Belongs to the GSP E family.</text>
</comment>
<organism evidence="3 4">
    <name type="scientific">Ilyobacter polytropus (strain ATCC 51220 / DSM 2926 / LMG 16218 / CuHBu1)</name>
    <dbReference type="NCBI Taxonomy" id="572544"/>
    <lineage>
        <taxon>Bacteria</taxon>
        <taxon>Fusobacteriati</taxon>
        <taxon>Fusobacteriota</taxon>
        <taxon>Fusobacteriia</taxon>
        <taxon>Fusobacteriales</taxon>
        <taxon>Fusobacteriaceae</taxon>
        <taxon>Ilyobacter</taxon>
    </lineage>
</organism>
<dbReference type="HOGENOM" id="CLU_013446_4_0_0"/>
<dbReference type="AlphaFoldDB" id="E3H9S8"/>
<reference evidence="3 4" key="1">
    <citation type="journal article" date="2010" name="Stand. Genomic Sci.">
        <title>Complete genome sequence of Ilyobacter polytropus type strain (CuHbu1).</title>
        <authorList>
            <person name="Sikorski J."/>
            <person name="Chertkov O."/>
            <person name="Lapidus A."/>
            <person name="Nolan M."/>
            <person name="Lucas S."/>
            <person name="Del Rio T.G."/>
            <person name="Tice H."/>
            <person name="Cheng J.F."/>
            <person name="Tapia R."/>
            <person name="Han C."/>
            <person name="Goodwin L."/>
            <person name="Pitluck S."/>
            <person name="Liolios K."/>
            <person name="Ivanova N."/>
            <person name="Mavromatis K."/>
            <person name="Mikhailova N."/>
            <person name="Pati A."/>
            <person name="Chen A."/>
            <person name="Palaniappan K."/>
            <person name="Land M."/>
            <person name="Hauser L."/>
            <person name="Chang Y.J."/>
            <person name="Jeffries C.D."/>
            <person name="Brambilla E."/>
            <person name="Yasawong M."/>
            <person name="Rohde M."/>
            <person name="Pukall R."/>
            <person name="Spring S."/>
            <person name="Goker M."/>
            <person name="Woyke T."/>
            <person name="Bristow J."/>
            <person name="Eisen J.A."/>
            <person name="Markowitz V."/>
            <person name="Hugenholtz P."/>
            <person name="Kyrpides N.C."/>
            <person name="Klenk H.P."/>
        </authorList>
    </citation>
    <scope>NUCLEOTIDE SEQUENCE [LARGE SCALE GENOMIC DNA]</scope>
    <source>
        <strain evidence="4">ATCC 51220 / DSM 2926 / LMG 16218 / CuHBu1</strain>
    </source>
</reference>
<dbReference type="eggNOG" id="COG2805">
    <property type="taxonomic scope" value="Bacteria"/>
</dbReference>
<keyword evidence="4" id="KW-1185">Reference proteome</keyword>
<dbReference type="InterPro" id="IPR027417">
    <property type="entry name" value="P-loop_NTPase"/>
</dbReference>
<evidence type="ECO:0000256" key="1">
    <source>
        <dbReference type="ARBA" id="ARBA00006611"/>
    </source>
</evidence>
<dbReference type="InterPro" id="IPR006321">
    <property type="entry name" value="PilT/PilU"/>
</dbReference>
<dbReference type="EMBL" id="CP002281">
    <property type="protein sequence ID" value="ADO83607.1"/>
    <property type="molecule type" value="Genomic_DNA"/>
</dbReference>
<dbReference type="Gene3D" id="3.40.50.300">
    <property type="entry name" value="P-loop containing nucleotide triphosphate hydrolases"/>
    <property type="match status" value="1"/>
</dbReference>
<dbReference type="InterPro" id="IPR001482">
    <property type="entry name" value="T2SS/T4SS_dom"/>
</dbReference>
<dbReference type="GO" id="GO:0005524">
    <property type="term" value="F:ATP binding"/>
    <property type="evidence" value="ECO:0007669"/>
    <property type="project" value="InterPro"/>
</dbReference>